<feature type="region of interest" description="Disordered" evidence="1">
    <location>
        <begin position="1"/>
        <end position="21"/>
    </location>
</feature>
<dbReference type="STRING" id="1334629.MFUL124B02_39980"/>
<dbReference type="EMBL" id="FOIB01000004">
    <property type="protein sequence ID" value="SEU07076.1"/>
    <property type="molecule type" value="Genomic_DNA"/>
</dbReference>
<dbReference type="Proteomes" id="UP000321514">
    <property type="component" value="Unassembled WGS sequence"/>
</dbReference>
<dbReference type="AlphaFoldDB" id="A0A511SYW7"/>
<dbReference type="Pfam" id="PF13646">
    <property type="entry name" value="HEAT_2"/>
    <property type="match status" value="1"/>
</dbReference>
<dbReference type="RefSeq" id="WP_074954318.1">
    <property type="nucleotide sequence ID" value="NZ_BJXR01000017.1"/>
</dbReference>
<organism evidence="2 5">
    <name type="scientific">Myxococcus fulvus</name>
    <dbReference type="NCBI Taxonomy" id="33"/>
    <lineage>
        <taxon>Bacteria</taxon>
        <taxon>Pseudomonadati</taxon>
        <taxon>Myxococcota</taxon>
        <taxon>Myxococcia</taxon>
        <taxon>Myxococcales</taxon>
        <taxon>Cystobacterineae</taxon>
        <taxon>Myxococcaceae</taxon>
        <taxon>Myxococcus</taxon>
    </lineage>
</organism>
<dbReference type="SUPFAM" id="SSF48371">
    <property type="entry name" value="ARM repeat"/>
    <property type="match status" value="1"/>
</dbReference>
<protein>
    <submittedName>
        <fullName evidence="3">HEAT repeat-containing protein</fullName>
    </submittedName>
</protein>
<accession>A0A511SYW7</accession>
<comment type="caution">
    <text evidence="2">The sequence shown here is derived from an EMBL/GenBank/DDBJ whole genome shotgun (WGS) entry which is preliminary data.</text>
</comment>
<reference evidence="3 4" key="1">
    <citation type="submission" date="2016-10" db="EMBL/GenBank/DDBJ databases">
        <authorList>
            <person name="Varghese N."/>
            <person name="Submissions S."/>
        </authorList>
    </citation>
    <scope>NUCLEOTIDE SEQUENCE [LARGE SCALE GENOMIC DNA]</scope>
    <source>
        <strain evidence="3 4">DSM 16525</strain>
    </source>
</reference>
<sequence length="209" mass="23056">MKKTPKKPRHTPQVRPLSTPSAELAELLGRLESGDGDARWEASMALIKVGDAVAAEHVARLLRTAADVRAREVAAWLLCSLGDGKPSIIDALLQSAEDTSESMDVRGQAIEALGSQRTMVPALRERVLGILVDLLEHPAAELRFWACFALGAFRYRPALPALRKVAQEDERVNPGWWYVSEEALDAIAQIESREYPDRIPVLQRGRVST</sequence>
<gene>
    <name evidence="2" type="ORF">MFU01_16890</name>
    <name evidence="3" type="ORF">SAMN05443572_104714</name>
</gene>
<evidence type="ECO:0000313" key="2">
    <source>
        <dbReference type="EMBL" id="GEN06652.1"/>
    </source>
</evidence>
<dbReference type="InterPro" id="IPR016024">
    <property type="entry name" value="ARM-type_fold"/>
</dbReference>
<name>A0A511SYW7_MYXFU</name>
<dbReference type="Gene3D" id="1.25.10.10">
    <property type="entry name" value="Leucine-rich Repeat Variant"/>
    <property type="match status" value="1"/>
</dbReference>
<dbReference type="OrthoDB" id="512096at2"/>
<evidence type="ECO:0000313" key="3">
    <source>
        <dbReference type="EMBL" id="SEU07076.1"/>
    </source>
</evidence>
<evidence type="ECO:0000256" key="1">
    <source>
        <dbReference type="SAM" id="MobiDB-lite"/>
    </source>
</evidence>
<proteinExistence type="predicted"/>
<dbReference type="EMBL" id="BJXR01000017">
    <property type="protein sequence ID" value="GEN06652.1"/>
    <property type="molecule type" value="Genomic_DNA"/>
</dbReference>
<dbReference type="Proteomes" id="UP000183760">
    <property type="component" value="Unassembled WGS sequence"/>
</dbReference>
<reference evidence="2 5" key="2">
    <citation type="submission" date="2019-07" db="EMBL/GenBank/DDBJ databases">
        <title>Whole genome shotgun sequence of Myxococcus fulvus NBRC 100333.</title>
        <authorList>
            <person name="Hosoyama A."/>
            <person name="Uohara A."/>
            <person name="Ohji S."/>
            <person name="Ichikawa N."/>
        </authorList>
    </citation>
    <scope>NUCLEOTIDE SEQUENCE [LARGE SCALE GENOMIC DNA]</scope>
    <source>
        <strain evidence="2 5">NBRC 100333</strain>
    </source>
</reference>
<dbReference type="InterPro" id="IPR011989">
    <property type="entry name" value="ARM-like"/>
</dbReference>
<evidence type="ECO:0000313" key="4">
    <source>
        <dbReference type="Proteomes" id="UP000183760"/>
    </source>
</evidence>
<dbReference type="InterPro" id="IPR004155">
    <property type="entry name" value="PBS_lyase_HEAT"/>
</dbReference>
<feature type="compositionally biased region" description="Basic residues" evidence="1">
    <location>
        <begin position="1"/>
        <end position="12"/>
    </location>
</feature>
<dbReference type="SMART" id="SM00567">
    <property type="entry name" value="EZ_HEAT"/>
    <property type="match status" value="4"/>
</dbReference>
<keyword evidence="4" id="KW-1185">Reference proteome</keyword>
<evidence type="ECO:0000313" key="5">
    <source>
        <dbReference type="Proteomes" id="UP000321514"/>
    </source>
</evidence>